<dbReference type="Gene3D" id="3.60.160.10">
    <property type="entry name" value="Mitochondrial biogenesis AIM24"/>
    <property type="match status" value="1"/>
</dbReference>
<dbReference type="InterPro" id="IPR002838">
    <property type="entry name" value="AIM24"/>
</dbReference>
<evidence type="ECO:0000256" key="2">
    <source>
        <dbReference type="ARBA" id="ARBA00009322"/>
    </source>
</evidence>
<reference evidence="8 9" key="1">
    <citation type="journal article" date="2021" name="Nat. Commun.">
        <title>Genetic determinants of endophytism in the Arabidopsis root mycobiome.</title>
        <authorList>
            <person name="Mesny F."/>
            <person name="Miyauchi S."/>
            <person name="Thiergart T."/>
            <person name="Pickel B."/>
            <person name="Atanasova L."/>
            <person name="Karlsson M."/>
            <person name="Huettel B."/>
            <person name="Barry K.W."/>
            <person name="Haridas S."/>
            <person name="Chen C."/>
            <person name="Bauer D."/>
            <person name="Andreopoulos W."/>
            <person name="Pangilinan J."/>
            <person name="LaButti K."/>
            <person name="Riley R."/>
            <person name="Lipzen A."/>
            <person name="Clum A."/>
            <person name="Drula E."/>
            <person name="Henrissat B."/>
            <person name="Kohler A."/>
            <person name="Grigoriev I.V."/>
            <person name="Martin F.M."/>
            <person name="Hacquard S."/>
        </authorList>
    </citation>
    <scope>NUCLEOTIDE SEQUENCE [LARGE SCALE GENOMIC DNA]</scope>
    <source>
        <strain evidence="8 9">MPI-CAGE-CH-0241</strain>
    </source>
</reference>
<protein>
    <recommendedName>
        <fullName evidence="3 6">Altered inheritance of mitochondria protein 24, mitochondrial</fullName>
    </recommendedName>
</protein>
<evidence type="ECO:0000256" key="6">
    <source>
        <dbReference type="RuleBase" id="RU363045"/>
    </source>
</evidence>
<evidence type="ECO:0000256" key="4">
    <source>
        <dbReference type="ARBA" id="ARBA00022946"/>
    </source>
</evidence>
<dbReference type="OrthoDB" id="5295771at2759"/>
<comment type="similarity">
    <text evidence="2 6">Belongs to the AIM24 family.</text>
</comment>
<dbReference type="GO" id="GO:0005743">
    <property type="term" value="C:mitochondrial inner membrane"/>
    <property type="evidence" value="ECO:0007669"/>
    <property type="project" value="TreeGrafter"/>
</dbReference>
<keyword evidence="4" id="KW-0809">Transit peptide</keyword>
<organism evidence="8 9">
    <name type="scientific">Thelonectria olida</name>
    <dbReference type="NCBI Taxonomy" id="1576542"/>
    <lineage>
        <taxon>Eukaryota</taxon>
        <taxon>Fungi</taxon>
        <taxon>Dikarya</taxon>
        <taxon>Ascomycota</taxon>
        <taxon>Pezizomycotina</taxon>
        <taxon>Sordariomycetes</taxon>
        <taxon>Hypocreomycetidae</taxon>
        <taxon>Hypocreales</taxon>
        <taxon>Nectriaceae</taxon>
        <taxon>Thelonectria</taxon>
    </lineage>
</organism>
<dbReference type="PANTHER" id="PTHR36959">
    <property type="entry name" value="ALTERED INHERITANCE OF MITOCHONDRIA PROTEIN 24, MITOCHONDRIAL"/>
    <property type="match status" value="1"/>
</dbReference>
<evidence type="ECO:0000313" key="8">
    <source>
        <dbReference type="EMBL" id="KAH6891040.1"/>
    </source>
</evidence>
<dbReference type="InterPro" id="IPR036983">
    <property type="entry name" value="AIM24_sf"/>
</dbReference>
<proteinExistence type="inferred from homology"/>
<evidence type="ECO:0000313" key="9">
    <source>
        <dbReference type="Proteomes" id="UP000777438"/>
    </source>
</evidence>
<comment type="caution">
    <text evidence="8">The sequence shown here is derived from an EMBL/GenBank/DDBJ whole genome shotgun (WGS) entry which is preliminary data.</text>
</comment>
<evidence type="ECO:0000256" key="7">
    <source>
        <dbReference type="SAM" id="MobiDB-lite"/>
    </source>
</evidence>
<keyword evidence="5 6" id="KW-0496">Mitochondrion</keyword>
<dbReference type="EMBL" id="JAGPYM010000008">
    <property type="protein sequence ID" value="KAH6891040.1"/>
    <property type="molecule type" value="Genomic_DNA"/>
</dbReference>
<dbReference type="Pfam" id="PF01987">
    <property type="entry name" value="AIM24"/>
    <property type="match status" value="1"/>
</dbReference>
<evidence type="ECO:0000256" key="5">
    <source>
        <dbReference type="ARBA" id="ARBA00023128"/>
    </source>
</evidence>
<dbReference type="AlphaFoldDB" id="A0A9P9ARB8"/>
<evidence type="ECO:0000256" key="1">
    <source>
        <dbReference type="ARBA" id="ARBA00004173"/>
    </source>
</evidence>
<feature type="region of interest" description="Disordered" evidence="7">
    <location>
        <begin position="345"/>
        <end position="366"/>
    </location>
</feature>
<dbReference type="SUPFAM" id="SSF51219">
    <property type="entry name" value="TRAP-like"/>
    <property type="match status" value="1"/>
</dbReference>
<dbReference type="InterPro" id="IPR016031">
    <property type="entry name" value="Trp_RNA-bd_attenuator-like_dom"/>
</dbReference>
<dbReference type="GO" id="GO:0007007">
    <property type="term" value="P:inner mitochondrial membrane organization"/>
    <property type="evidence" value="ECO:0007669"/>
    <property type="project" value="TreeGrafter"/>
</dbReference>
<comment type="subcellular location">
    <subcellularLocation>
        <location evidence="1 6">Mitochondrion</location>
    </subcellularLocation>
</comment>
<gene>
    <name evidence="8" type="ORF">B0T10DRAFT_560310</name>
</gene>
<accession>A0A9P9ARB8</accession>
<evidence type="ECO:0000256" key="3">
    <source>
        <dbReference type="ARBA" id="ARBA00013287"/>
    </source>
</evidence>
<keyword evidence="9" id="KW-1185">Reference proteome</keyword>
<sequence>MRGQSPLLRTARGLRLRQFSSPPYSYVCRQCRAIQISAAPTTDAPKAGGDAFGAPADSRDPADARFEVLGTPYSLLSVTLSASQKLYTRRGTLVAVAGKPENTQSTLSILNPAPRALLGVPFLYQRITATSPITALISTKSPVTSFSVLHLDGTTDWIVSQRNALLAWTGHTLSLSSKIQSKLAVAHWGNTHLRGRGLAALSAPGQIYKLTLNEGEEFVAHPGSVVAYSVSRHPPQPFRFKSSSLRFQIPSLPAMLTPKWEWLGAVRKSEAYKFLGRVFYSLRTISRRTIWGDRLFLQFHGPATLLMSSRGVRVSDVLTNEQVNEVADAPGGVLGAALEVPEKPKALKAGEPVQKAEPVKSEQAPSAIHVAEVQQDGKVTFEDSKSLKEVIR</sequence>
<name>A0A9P9ARB8_9HYPO</name>
<dbReference type="Proteomes" id="UP000777438">
    <property type="component" value="Unassembled WGS sequence"/>
</dbReference>
<dbReference type="PANTHER" id="PTHR36959:SF2">
    <property type="entry name" value="ALTERED INHERITANCE OF MITOCHONDRIA PROTEIN 24, MITOCHONDRIAL"/>
    <property type="match status" value="1"/>
</dbReference>